<evidence type="ECO:0000313" key="3">
    <source>
        <dbReference type="EMBL" id="TDD65899.1"/>
    </source>
</evidence>
<dbReference type="Proteomes" id="UP000294513">
    <property type="component" value="Unassembled WGS sequence"/>
</dbReference>
<organism evidence="3 4">
    <name type="scientific">Actinomadura rubrisoli</name>
    <dbReference type="NCBI Taxonomy" id="2530368"/>
    <lineage>
        <taxon>Bacteria</taxon>
        <taxon>Bacillati</taxon>
        <taxon>Actinomycetota</taxon>
        <taxon>Actinomycetes</taxon>
        <taxon>Streptosporangiales</taxon>
        <taxon>Thermomonosporaceae</taxon>
        <taxon>Actinomadura</taxon>
    </lineage>
</organism>
<gene>
    <name evidence="3" type="ORF">E1298_40935</name>
</gene>
<keyword evidence="2" id="KW-0812">Transmembrane</keyword>
<proteinExistence type="predicted"/>
<accession>A0A4R5A5A5</accession>
<evidence type="ECO:0008006" key="5">
    <source>
        <dbReference type="Google" id="ProtNLM"/>
    </source>
</evidence>
<dbReference type="RefSeq" id="WP_131902766.1">
    <property type="nucleotide sequence ID" value="NZ_SMKU01000399.1"/>
</dbReference>
<keyword evidence="2" id="KW-0472">Membrane</keyword>
<evidence type="ECO:0000256" key="2">
    <source>
        <dbReference type="SAM" id="Phobius"/>
    </source>
</evidence>
<comment type="caution">
    <text evidence="3">The sequence shown here is derived from an EMBL/GenBank/DDBJ whole genome shotgun (WGS) entry which is preliminary data.</text>
</comment>
<protein>
    <recommendedName>
        <fullName evidence="5">DUF3040 domain-containing protein</fullName>
    </recommendedName>
</protein>
<feature type="transmembrane region" description="Helical" evidence="2">
    <location>
        <begin position="94"/>
        <end position="111"/>
    </location>
</feature>
<keyword evidence="2" id="KW-1133">Transmembrane helix</keyword>
<evidence type="ECO:0000256" key="1">
    <source>
        <dbReference type="SAM" id="MobiDB-lite"/>
    </source>
</evidence>
<dbReference type="EMBL" id="SMKU01000399">
    <property type="protein sequence ID" value="TDD65899.1"/>
    <property type="molecule type" value="Genomic_DNA"/>
</dbReference>
<evidence type="ECO:0000313" key="4">
    <source>
        <dbReference type="Proteomes" id="UP000294513"/>
    </source>
</evidence>
<sequence length="115" mass="12476">MTIPRLPREDLAAALEARRELGPDYDEAFLESVVTRIEESLDARARAEPAPRPRRPEAPEAGGGDDHSLAMVVLSLLASIPLSAIGVVNAGLPGLLFVCTMIVLLNVTYSFRPRR</sequence>
<dbReference type="AlphaFoldDB" id="A0A4R5A5A5"/>
<reference evidence="3 4" key="1">
    <citation type="submission" date="2019-03" db="EMBL/GenBank/DDBJ databases">
        <title>Draft genome sequences of novel Actinobacteria.</title>
        <authorList>
            <person name="Sahin N."/>
            <person name="Ay H."/>
            <person name="Saygin H."/>
        </authorList>
    </citation>
    <scope>NUCLEOTIDE SEQUENCE [LARGE SCALE GENOMIC DNA]</scope>
    <source>
        <strain evidence="3 4">H3C3</strain>
    </source>
</reference>
<name>A0A4R5A5A5_9ACTN</name>
<keyword evidence="4" id="KW-1185">Reference proteome</keyword>
<dbReference type="OrthoDB" id="3854538at2"/>
<feature type="region of interest" description="Disordered" evidence="1">
    <location>
        <begin position="41"/>
        <end position="66"/>
    </location>
</feature>